<feature type="domain" description="HTH araC/xylS-type" evidence="4">
    <location>
        <begin position="189"/>
        <end position="299"/>
    </location>
</feature>
<dbReference type="GO" id="GO:0003700">
    <property type="term" value="F:DNA-binding transcription factor activity"/>
    <property type="evidence" value="ECO:0007669"/>
    <property type="project" value="InterPro"/>
</dbReference>
<evidence type="ECO:0000256" key="3">
    <source>
        <dbReference type="ARBA" id="ARBA00023163"/>
    </source>
</evidence>
<evidence type="ECO:0000313" key="6">
    <source>
        <dbReference type="Proteomes" id="UP000240572"/>
    </source>
</evidence>
<dbReference type="PANTHER" id="PTHR43280:SF32">
    <property type="entry name" value="TRANSCRIPTIONAL REGULATORY PROTEIN"/>
    <property type="match status" value="1"/>
</dbReference>
<comment type="caution">
    <text evidence="5">The sequence shown here is derived from an EMBL/GenBank/DDBJ whole genome shotgun (WGS) entry which is preliminary data.</text>
</comment>
<protein>
    <submittedName>
        <fullName evidence="5">AraC-like DNA-binding protein</fullName>
    </submittedName>
</protein>
<evidence type="ECO:0000259" key="4">
    <source>
        <dbReference type="PROSITE" id="PS01124"/>
    </source>
</evidence>
<dbReference type="InterPro" id="IPR037923">
    <property type="entry name" value="HTH-like"/>
</dbReference>
<accession>A0A2P8CXR5</accession>
<dbReference type="AlphaFoldDB" id="A0A2P8CXR5"/>
<dbReference type="EMBL" id="PYGD01000010">
    <property type="protein sequence ID" value="PSK89758.1"/>
    <property type="molecule type" value="Genomic_DNA"/>
</dbReference>
<keyword evidence="1" id="KW-0805">Transcription regulation</keyword>
<dbReference type="PROSITE" id="PS01124">
    <property type="entry name" value="HTH_ARAC_FAMILY_2"/>
    <property type="match status" value="1"/>
</dbReference>
<dbReference type="OrthoDB" id="629929at2"/>
<dbReference type="InterPro" id="IPR009057">
    <property type="entry name" value="Homeodomain-like_sf"/>
</dbReference>
<organism evidence="5 6">
    <name type="scientific">Taibaiella chishuiensis</name>
    <dbReference type="NCBI Taxonomy" id="1434707"/>
    <lineage>
        <taxon>Bacteria</taxon>
        <taxon>Pseudomonadati</taxon>
        <taxon>Bacteroidota</taxon>
        <taxon>Chitinophagia</taxon>
        <taxon>Chitinophagales</taxon>
        <taxon>Chitinophagaceae</taxon>
        <taxon>Taibaiella</taxon>
    </lineage>
</organism>
<proteinExistence type="predicted"/>
<sequence>MSQTESLQEFYDRVPHANPAHLPFNNAGAGHFNVFAREACAIITPYSRRDYYKVSLIIGTGKLHYADKWIDIDRPALLFSNPVVPYSWEAESEVQSGWFCLFTEAFLTGERQGALQDSPLFRIGSNPVFFIDEIQQAELSAIFCKMIREINSGYTHKYNVLRNYLHLVIHEAMRMDPAATFKRQPQAAARITNLFLELLERQFPIDTPEAALKLKTATDFARSLSVHVNHLNRSVKEVTGRTTTEHIAKRISQEAQALLQHTDWNVSEIAYSLGFEYPAYFTNFFRKNTGNTPMEVRSIPV</sequence>
<evidence type="ECO:0000256" key="1">
    <source>
        <dbReference type="ARBA" id="ARBA00023015"/>
    </source>
</evidence>
<dbReference type="RefSeq" id="WP_106524568.1">
    <property type="nucleotide sequence ID" value="NZ_PYGD01000010.1"/>
</dbReference>
<evidence type="ECO:0000313" key="5">
    <source>
        <dbReference type="EMBL" id="PSK89758.1"/>
    </source>
</evidence>
<keyword evidence="2 5" id="KW-0238">DNA-binding</keyword>
<keyword evidence="6" id="KW-1185">Reference proteome</keyword>
<dbReference type="Gene3D" id="1.10.10.60">
    <property type="entry name" value="Homeodomain-like"/>
    <property type="match status" value="1"/>
</dbReference>
<evidence type="ECO:0000256" key="2">
    <source>
        <dbReference type="ARBA" id="ARBA00023125"/>
    </source>
</evidence>
<dbReference type="PANTHER" id="PTHR43280">
    <property type="entry name" value="ARAC-FAMILY TRANSCRIPTIONAL REGULATOR"/>
    <property type="match status" value="1"/>
</dbReference>
<dbReference type="Proteomes" id="UP000240572">
    <property type="component" value="Unassembled WGS sequence"/>
</dbReference>
<name>A0A2P8CXR5_9BACT</name>
<keyword evidence="3" id="KW-0804">Transcription</keyword>
<gene>
    <name evidence="5" type="ORF">B0I18_11057</name>
</gene>
<dbReference type="PRINTS" id="PR00032">
    <property type="entry name" value="HTHARAC"/>
</dbReference>
<dbReference type="Pfam" id="PF12833">
    <property type="entry name" value="HTH_18"/>
    <property type="match status" value="1"/>
</dbReference>
<dbReference type="InterPro" id="IPR018060">
    <property type="entry name" value="HTH_AraC"/>
</dbReference>
<reference evidence="5 6" key="1">
    <citation type="submission" date="2018-03" db="EMBL/GenBank/DDBJ databases">
        <title>Genomic Encyclopedia of Type Strains, Phase III (KMG-III): the genomes of soil and plant-associated and newly described type strains.</title>
        <authorList>
            <person name="Whitman W."/>
        </authorList>
    </citation>
    <scope>NUCLEOTIDE SEQUENCE [LARGE SCALE GENOMIC DNA]</scope>
    <source>
        <strain evidence="5 6">CGMCC 1.12700</strain>
    </source>
</reference>
<dbReference type="SUPFAM" id="SSF46689">
    <property type="entry name" value="Homeodomain-like"/>
    <property type="match status" value="1"/>
</dbReference>
<dbReference type="SMART" id="SM00342">
    <property type="entry name" value="HTH_ARAC"/>
    <property type="match status" value="1"/>
</dbReference>
<dbReference type="InterPro" id="IPR020449">
    <property type="entry name" value="Tscrpt_reg_AraC-type_HTH"/>
</dbReference>
<dbReference type="GO" id="GO:0043565">
    <property type="term" value="F:sequence-specific DNA binding"/>
    <property type="evidence" value="ECO:0007669"/>
    <property type="project" value="InterPro"/>
</dbReference>
<dbReference type="SUPFAM" id="SSF51215">
    <property type="entry name" value="Regulatory protein AraC"/>
    <property type="match status" value="1"/>
</dbReference>